<reference evidence="2 3" key="1">
    <citation type="journal article" date="2018" name="PLoS ONE">
        <title>The draft genome of Kipferlia bialata reveals reductive genome evolution in fornicate parasites.</title>
        <authorList>
            <person name="Tanifuji G."/>
            <person name="Takabayashi S."/>
            <person name="Kume K."/>
            <person name="Takagi M."/>
            <person name="Nakayama T."/>
            <person name="Kamikawa R."/>
            <person name="Inagaki Y."/>
            <person name="Hashimoto T."/>
        </authorList>
    </citation>
    <scope>NUCLEOTIDE SEQUENCE [LARGE SCALE GENOMIC DNA]</scope>
    <source>
        <strain evidence="2">NY0173</strain>
    </source>
</reference>
<protein>
    <submittedName>
        <fullName evidence="2">Uncharacterized protein</fullName>
    </submittedName>
</protein>
<proteinExistence type="predicted"/>
<accession>A0A9K3D6M4</accession>
<feature type="region of interest" description="Disordered" evidence="1">
    <location>
        <begin position="160"/>
        <end position="224"/>
    </location>
</feature>
<sequence>MVVECEVTVGKSGVPLVDRNRPVQALDWLDLAQHPRHTGYITRCIDCAPMGYRGHFDVYIRTVSGGDIWVHHDPYSTQGSRYERQRGGYPRVGDVVSVGIAGRVLASDTDAQGRDDVLPGVDLGYLRSLVMWHPNRRNSPCPLDGWVAGTFASISHSLSLSMHAQDPHREREREGREAGRDGLLNPTHSTVLSSSSSSSSSLSIAPPRPQGVLVFAERPHPLVP</sequence>
<organism evidence="2 3">
    <name type="scientific">Kipferlia bialata</name>
    <dbReference type="NCBI Taxonomy" id="797122"/>
    <lineage>
        <taxon>Eukaryota</taxon>
        <taxon>Metamonada</taxon>
        <taxon>Carpediemonas-like organisms</taxon>
        <taxon>Kipferlia</taxon>
    </lineage>
</organism>
<dbReference type="EMBL" id="BDIP01005485">
    <property type="protein sequence ID" value="GIQ89836.1"/>
    <property type="molecule type" value="Genomic_DNA"/>
</dbReference>
<feature type="compositionally biased region" description="Basic and acidic residues" evidence="1">
    <location>
        <begin position="165"/>
        <end position="180"/>
    </location>
</feature>
<gene>
    <name evidence="2" type="ORF">KIPB_012424</name>
</gene>
<evidence type="ECO:0000256" key="1">
    <source>
        <dbReference type="SAM" id="MobiDB-lite"/>
    </source>
</evidence>
<feature type="compositionally biased region" description="Low complexity" evidence="1">
    <location>
        <begin position="192"/>
        <end position="203"/>
    </location>
</feature>
<dbReference type="Proteomes" id="UP000265618">
    <property type="component" value="Unassembled WGS sequence"/>
</dbReference>
<feature type="non-terminal residue" evidence="2">
    <location>
        <position position="1"/>
    </location>
</feature>
<evidence type="ECO:0000313" key="3">
    <source>
        <dbReference type="Proteomes" id="UP000265618"/>
    </source>
</evidence>
<keyword evidence="3" id="KW-1185">Reference proteome</keyword>
<name>A0A9K3D6M4_9EUKA</name>
<dbReference type="AlphaFoldDB" id="A0A9K3D6M4"/>
<evidence type="ECO:0000313" key="2">
    <source>
        <dbReference type="EMBL" id="GIQ89836.1"/>
    </source>
</evidence>
<comment type="caution">
    <text evidence="2">The sequence shown here is derived from an EMBL/GenBank/DDBJ whole genome shotgun (WGS) entry which is preliminary data.</text>
</comment>